<sequence length="586" mass="63704">MSGDAHLLVAADYVVFAVVLLLSAAVGFYYAWRSRKQGTSRDFLTGGRKLNALAVSMSLTASYMSSVTVLSNPAEVYRYGAIFGYLSISYVIAVVYTSEVFLPVFYRLAINSTYEYLELRFSRATRLLGMLIFFFNLLYTGLVIYAPALALNQVTGMNLWGGIISTATVCTLYCALGGLKAVVWTDVVQIGIMFAGYMSVIIKCVILKGGISTILSDAQEGGRINFVDFDINPLRRHTFWTLVFGGAFTWSSIYGTYQPQVQRYNSCKSIKHARLALFINVLGLVCTLTSSVISGLCLYSFYKNCDPWKAGQVSSPDQLLPYLVMDILADHQGLPGLFFAAVYSASLSTVSTSINAMAAVTMEDLIKPRIKLSEKKLLLISKGLSLFFGIVCVAMAGLASLMGHMMQAVSIIWGVTGGPLLGLFSLGVLCPFVNSKGGLCGLVTGLAAAVSVSIIGMISPSPPEMTRPLFLSTEGCNFTTGSSFNWTTPLPTEPSLFTTTPGQNTDDIHAVQWHSPSYLYFCVIGGLTSVIVGIIISLLTGGLRETVDPRLMLMKEDTLSYHLFKRLKNFTTKLNETKGTELSARQ</sequence>
<evidence type="ECO:0000256" key="1">
    <source>
        <dbReference type="ARBA" id="ARBA00004651"/>
    </source>
</evidence>
<keyword evidence="8" id="KW-0406">Ion transport</keyword>
<dbReference type="GeneTree" id="ENSGT00940000155166"/>
<feature type="transmembrane region" description="Helical" evidence="12">
    <location>
        <begin position="159"/>
        <end position="179"/>
    </location>
</feature>
<dbReference type="AlphaFoldDB" id="A0A3P8P3S3"/>
<evidence type="ECO:0000256" key="8">
    <source>
        <dbReference type="ARBA" id="ARBA00023065"/>
    </source>
</evidence>
<feature type="transmembrane region" description="Helical" evidence="12">
    <location>
        <begin position="52"/>
        <end position="70"/>
    </location>
</feature>
<dbReference type="PROSITE" id="PS50283">
    <property type="entry name" value="NA_SOLUT_SYMP_3"/>
    <property type="match status" value="1"/>
</dbReference>
<feature type="transmembrane region" description="Helical" evidence="12">
    <location>
        <begin position="13"/>
        <end position="32"/>
    </location>
</feature>
<feature type="transmembrane region" description="Helical" evidence="12">
    <location>
        <begin position="277"/>
        <end position="302"/>
    </location>
</feature>
<feature type="transmembrane region" description="Helical" evidence="12">
    <location>
        <begin position="411"/>
        <end position="432"/>
    </location>
</feature>
<dbReference type="GO" id="GO:0070062">
    <property type="term" value="C:extracellular exosome"/>
    <property type="evidence" value="ECO:0007669"/>
    <property type="project" value="TreeGrafter"/>
</dbReference>
<keyword evidence="3" id="KW-0813">Transport</keyword>
<feature type="transmembrane region" description="Helical" evidence="12">
    <location>
        <begin position="127"/>
        <end position="147"/>
    </location>
</feature>
<evidence type="ECO:0000256" key="9">
    <source>
        <dbReference type="ARBA" id="ARBA00023136"/>
    </source>
</evidence>
<dbReference type="NCBIfam" id="TIGR00813">
    <property type="entry name" value="sss"/>
    <property type="match status" value="1"/>
</dbReference>
<name>A0A3P8P3S3_ASTCA</name>
<gene>
    <name evidence="13" type="primary">SLC5A8</name>
</gene>
<keyword evidence="7" id="KW-0915">Sodium</keyword>
<dbReference type="InterPro" id="IPR001734">
    <property type="entry name" value="Na/solute_symporter"/>
</dbReference>
<keyword evidence="4" id="KW-1003">Cell membrane</keyword>
<dbReference type="Ensembl" id="ENSACLT00000011952.2">
    <property type="protein sequence ID" value="ENSACLP00000011665.1"/>
    <property type="gene ID" value="ENSACLG00000007962.2"/>
</dbReference>
<evidence type="ECO:0000256" key="11">
    <source>
        <dbReference type="RuleBase" id="RU362091"/>
    </source>
</evidence>
<feature type="transmembrane region" description="Helical" evidence="12">
    <location>
        <begin position="383"/>
        <end position="405"/>
    </location>
</feature>
<dbReference type="InterPro" id="IPR051163">
    <property type="entry name" value="Sodium:Solute_Symporter_SSF"/>
</dbReference>
<reference evidence="13" key="2">
    <citation type="submission" date="2025-08" db="UniProtKB">
        <authorList>
            <consortium name="Ensembl"/>
        </authorList>
    </citation>
    <scope>IDENTIFICATION</scope>
</reference>
<comment type="subcellular location">
    <subcellularLocation>
        <location evidence="1">Cell membrane</location>
        <topology evidence="1">Multi-pass membrane protein</topology>
    </subcellularLocation>
</comment>
<feature type="transmembrane region" description="Helical" evidence="12">
    <location>
        <begin position="82"/>
        <end position="106"/>
    </location>
</feature>
<evidence type="ECO:0000256" key="5">
    <source>
        <dbReference type="ARBA" id="ARBA00022692"/>
    </source>
</evidence>
<dbReference type="GO" id="GO:0005886">
    <property type="term" value="C:plasma membrane"/>
    <property type="evidence" value="ECO:0007669"/>
    <property type="project" value="UniProtKB-SubCell"/>
</dbReference>
<keyword evidence="10" id="KW-0739">Sodium transport</keyword>
<feature type="transmembrane region" description="Helical" evidence="12">
    <location>
        <begin position="518"/>
        <end position="543"/>
    </location>
</feature>
<evidence type="ECO:0000256" key="4">
    <source>
        <dbReference type="ARBA" id="ARBA00022475"/>
    </source>
</evidence>
<keyword evidence="14" id="KW-1185">Reference proteome</keyword>
<feature type="transmembrane region" description="Helical" evidence="12">
    <location>
        <begin position="439"/>
        <end position="459"/>
    </location>
</feature>
<keyword evidence="5 12" id="KW-0812">Transmembrane</keyword>
<dbReference type="GO" id="GO:0015730">
    <property type="term" value="P:propanoate transmembrane transport"/>
    <property type="evidence" value="ECO:0007669"/>
    <property type="project" value="TreeGrafter"/>
</dbReference>
<dbReference type="OMA" id="PIVCMIC"/>
<reference evidence="13" key="1">
    <citation type="submission" date="2018-05" db="EMBL/GenBank/DDBJ databases">
        <authorList>
            <person name="Datahose"/>
        </authorList>
    </citation>
    <scope>NUCLEOTIDE SEQUENCE</scope>
</reference>
<feature type="transmembrane region" description="Helical" evidence="12">
    <location>
        <begin position="239"/>
        <end position="257"/>
    </location>
</feature>
<dbReference type="GO" id="GO:0005343">
    <property type="term" value="F:organic acid:sodium symporter activity"/>
    <property type="evidence" value="ECO:0007669"/>
    <property type="project" value="TreeGrafter"/>
</dbReference>
<dbReference type="InterPro" id="IPR038377">
    <property type="entry name" value="Na/Glc_symporter_sf"/>
</dbReference>
<organism evidence="13 14">
    <name type="scientific">Astatotilapia calliptera</name>
    <name type="common">Eastern happy</name>
    <name type="synonym">Chromis callipterus</name>
    <dbReference type="NCBI Taxonomy" id="8154"/>
    <lineage>
        <taxon>Eukaryota</taxon>
        <taxon>Metazoa</taxon>
        <taxon>Chordata</taxon>
        <taxon>Craniata</taxon>
        <taxon>Vertebrata</taxon>
        <taxon>Euteleostomi</taxon>
        <taxon>Actinopterygii</taxon>
        <taxon>Neopterygii</taxon>
        <taxon>Teleostei</taxon>
        <taxon>Neoteleostei</taxon>
        <taxon>Acanthomorphata</taxon>
        <taxon>Ovalentaria</taxon>
        <taxon>Cichlomorphae</taxon>
        <taxon>Cichliformes</taxon>
        <taxon>Cichlidae</taxon>
        <taxon>African cichlids</taxon>
        <taxon>Pseudocrenilabrinae</taxon>
        <taxon>Haplochromini</taxon>
        <taxon>Astatotilapia</taxon>
    </lineage>
</organism>
<keyword evidence="6 12" id="KW-1133">Transmembrane helix</keyword>
<evidence type="ECO:0000256" key="7">
    <source>
        <dbReference type="ARBA" id="ARBA00023053"/>
    </source>
</evidence>
<dbReference type="Proteomes" id="UP000265100">
    <property type="component" value="Chromosome 17"/>
</dbReference>
<evidence type="ECO:0000256" key="10">
    <source>
        <dbReference type="ARBA" id="ARBA00023201"/>
    </source>
</evidence>
<dbReference type="Bgee" id="ENSACLG00000007962">
    <property type="expression patterns" value="Expressed in liver"/>
</dbReference>
<evidence type="ECO:0000256" key="2">
    <source>
        <dbReference type="ARBA" id="ARBA00006434"/>
    </source>
</evidence>
<evidence type="ECO:0000256" key="3">
    <source>
        <dbReference type="ARBA" id="ARBA00022448"/>
    </source>
</evidence>
<accession>A0A3P8P3S3</accession>
<evidence type="ECO:0000313" key="14">
    <source>
        <dbReference type="Proteomes" id="UP000265100"/>
    </source>
</evidence>
<dbReference type="PANTHER" id="PTHR42985">
    <property type="entry name" value="SODIUM-COUPLED MONOCARBOXYLATE TRANSPORTER"/>
    <property type="match status" value="1"/>
</dbReference>
<dbReference type="STRING" id="8154.ENSACLP00000011665"/>
<evidence type="ECO:0000313" key="13">
    <source>
        <dbReference type="Ensembl" id="ENSACLP00000011665.1"/>
    </source>
</evidence>
<reference evidence="13" key="3">
    <citation type="submission" date="2025-09" db="UniProtKB">
        <authorList>
            <consortium name="Ensembl"/>
        </authorList>
    </citation>
    <scope>IDENTIFICATION</scope>
</reference>
<feature type="transmembrane region" description="Helical" evidence="12">
    <location>
        <begin position="191"/>
        <end position="211"/>
    </location>
</feature>
<proteinExistence type="inferred from homology"/>
<comment type="similarity">
    <text evidence="2 11">Belongs to the sodium:solute symporter (SSF) (TC 2.A.21) family.</text>
</comment>
<protein>
    <submittedName>
        <fullName evidence="13">Uncharacterized protein</fullName>
    </submittedName>
</protein>
<dbReference type="PANTHER" id="PTHR42985:SF10">
    <property type="entry name" value="SODIUM-COUPLED MONOCARBOXYLATE TRANSPORTER 1"/>
    <property type="match status" value="1"/>
</dbReference>
<feature type="transmembrane region" description="Helical" evidence="12">
    <location>
        <begin position="337"/>
        <end position="362"/>
    </location>
</feature>
<evidence type="ECO:0000256" key="6">
    <source>
        <dbReference type="ARBA" id="ARBA00022989"/>
    </source>
</evidence>
<dbReference type="Pfam" id="PF00474">
    <property type="entry name" value="SSF"/>
    <property type="match status" value="1"/>
</dbReference>
<keyword evidence="9 12" id="KW-0472">Membrane</keyword>
<evidence type="ECO:0000256" key="12">
    <source>
        <dbReference type="SAM" id="Phobius"/>
    </source>
</evidence>
<dbReference type="Gene3D" id="1.20.1730.10">
    <property type="entry name" value="Sodium/glucose cotransporter"/>
    <property type="match status" value="1"/>
</dbReference>